<reference evidence="3" key="2">
    <citation type="submission" date="2023-01" db="EMBL/GenBank/DDBJ databases">
        <title>Draft genome sequence of Maritalea porphyrae strain NBRC 107169.</title>
        <authorList>
            <person name="Sun Q."/>
            <person name="Mori K."/>
        </authorList>
    </citation>
    <scope>NUCLEOTIDE SEQUENCE</scope>
    <source>
        <strain evidence="3">NBRC 107169</strain>
    </source>
</reference>
<feature type="domain" description="DUF2059" evidence="2">
    <location>
        <begin position="85"/>
        <end position="141"/>
    </location>
</feature>
<comment type="caution">
    <text evidence="3">The sequence shown here is derived from an EMBL/GenBank/DDBJ whole genome shotgun (WGS) entry which is preliminary data.</text>
</comment>
<dbReference type="Proteomes" id="UP001161405">
    <property type="component" value="Unassembled WGS sequence"/>
</dbReference>
<evidence type="ECO:0000256" key="1">
    <source>
        <dbReference type="SAM" id="SignalP"/>
    </source>
</evidence>
<dbReference type="Pfam" id="PF09832">
    <property type="entry name" value="DUF2059"/>
    <property type="match status" value="1"/>
</dbReference>
<keyword evidence="1" id="KW-0732">Signal</keyword>
<organism evidence="3 4">
    <name type="scientific">Maritalea porphyrae</name>
    <dbReference type="NCBI Taxonomy" id="880732"/>
    <lineage>
        <taxon>Bacteria</taxon>
        <taxon>Pseudomonadati</taxon>
        <taxon>Pseudomonadota</taxon>
        <taxon>Alphaproteobacteria</taxon>
        <taxon>Hyphomicrobiales</taxon>
        <taxon>Devosiaceae</taxon>
        <taxon>Maritalea</taxon>
    </lineage>
</organism>
<accession>A0ABQ5UMW4</accession>
<reference evidence="3" key="1">
    <citation type="journal article" date="2014" name="Int. J. Syst. Evol. Microbiol.">
        <title>Complete genome of a new Firmicutes species belonging to the dominant human colonic microbiota ('Ruminococcus bicirculans') reveals two chromosomes and a selective capacity to utilize plant glucans.</title>
        <authorList>
            <consortium name="NISC Comparative Sequencing Program"/>
            <person name="Wegmann U."/>
            <person name="Louis P."/>
            <person name="Goesmann A."/>
            <person name="Henrissat B."/>
            <person name="Duncan S.H."/>
            <person name="Flint H.J."/>
        </authorList>
    </citation>
    <scope>NUCLEOTIDE SEQUENCE</scope>
    <source>
        <strain evidence="3">NBRC 107169</strain>
    </source>
</reference>
<proteinExistence type="predicted"/>
<feature type="signal peptide" evidence="1">
    <location>
        <begin position="1"/>
        <end position="21"/>
    </location>
</feature>
<evidence type="ECO:0000313" key="4">
    <source>
        <dbReference type="Proteomes" id="UP001161405"/>
    </source>
</evidence>
<feature type="chain" id="PRO_5045512610" description="DUF2059 domain-containing protein" evidence="1">
    <location>
        <begin position="22"/>
        <end position="175"/>
    </location>
</feature>
<dbReference type="RefSeq" id="WP_284361614.1">
    <property type="nucleotide sequence ID" value="NZ_BSNI01000001.1"/>
</dbReference>
<name>A0ABQ5UMW4_9HYPH</name>
<sequence length="175" mass="19117">MRDILIAATLVLGVFSTPVMADQKSADYIVSQTVTREMFEGAIAAQRSLILSAIQHDLKQKNVTLPNPDRFFDLLMEEFLDEFTESMQAQSAQVFLDAFTSEQLVEIASFFATDAGQAYIAATPTLMMEGARMGQIAGQKAGANAGKRLANRIEDEGLIVVDDPGLLERLLDALK</sequence>
<dbReference type="InterPro" id="IPR018637">
    <property type="entry name" value="DUF2059"/>
</dbReference>
<evidence type="ECO:0000259" key="2">
    <source>
        <dbReference type="Pfam" id="PF09832"/>
    </source>
</evidence>
<evidence type="ECO:0000313" key="3">
    <source>
        <dbReference type="EMBL" id="GLQ16179.1"/>
    </source>
</evidence>
<dbReference type="EMBL" id="BSNI01000001">
    <property type="protein sequence ID" value="GLQ16179.1"/>
    <property type="molecule type" value="Genomic_DNA"/>
</dbReference>
<gene>
    <name evidence="3" type="ORF">GCM10007879_04280</name>
</gene>
<protein>
    <recommendedName>
        <fullName evidence="2">DUF2059 domain-containing protein</fullName>
    </recommendedName>
</protein>
<keyword evidence="4" id="KW-1185">Reference proteome</keyword>